<evidence type="ECO:0000313" key="4">
    <source>
        <dbReference type="Proteomes" id="UP001148018"/>
    </source>
</evidence>
<dbReference type="GO" id="GO:0005737">
    <property type="term" value="C:cytoplasm"/>
    <property type="evidence" value="ECO:0007669"/>
    <property type="project" value="TreeGrafter"/>
</dbReference>
<keyword evidence="4" id="KW-1185">Reference proteome</keyword>
<keyword evidence="2" id="KW-0677">Repeat</keyword>
<dbReference type="InterPro" id="IPR001611">
    <property type="entry name" value="Leu-rich_rpt"/>
</dbReference>
<organism evidence="3 4">
    <name type="scientific">Muraenolepis orangiensis</name>
    <name type="common">Patagonian moray cod</name>
    <dbReference type="NCBI Taxonomy" id="630683"/>
    <lineage>
        <taxon>Eukaryota</taxon>
        <taxon>Metazoa</taxon>
        <taxon>Chordata</taxon>
        <taxon>Craniata</taxon>
        <taxon>Vertebrata</taxon>
        <taxon>Euteleostomi</taxon>
        <taxon>Actinopterygii</taxon>
        <taxon>Neopterygii</taxon>
        <taxon>Teleostei</taxon>
        <taxon>Neoteleostei</taxon>
        <taxon>Acanthomorphata</taxon>
        <taxon>Zeiogadaria</taxon>
        <taxon>Gadariae</taxon>
        <taxon>Gadiformes</taxon>
        <taxon>Muraenolepidoidei</taxon>
        <taxon>Muraenolepididae</taxon>
        <taxon>Muraenolepis</taxon>
    </lineage>
</organism>
<comment type="caution">
    <text evidence="3">The sequence shown here is derived from an EMBL/GenBank/DDBJ whole genome shotgun (WGS) entry which is preliminary data.</text>
</comment>
<name>A0A9Q0IMP7_9TELE</name>
<evidence type="ECO:0000313" key="3">
    <source>
        <dbReference type="EMBL" id="KAJ3603865.1"/>
    </source>
</evidence>
<sequence length="147" mass="17098">MRLERLGVPVYDLGSVRSLWEVRARKHKQRQKKEKERTETSALAKISQLPDFMFLFSQLTTLQLPRNALTELPPEIDVSLLSVFQLSRLKKLVHLDLAENRFPTVPICVLRMNSLQALDLSHNMLTDLPEDMDRYTHTHTHTHTNTV</sequence>
<dbReference type="InterPro" id="IPR032675">
    <property type="entry name" value="LRR_dom_sf"/>
</dbReference>
<dbReference type="SMART" id="SM00369">
    <property type="entry name" value="LRR_TYP"/>
    <property type="match status" value="3"/>
</dbReference>
<evidence type="ECO:0000256" key="2">
    <source>
        <dbReference type="ARBA" id="ARBA00022737"/>
    </source>
</evidence>
<dbReference type="PROSITE" id="PS51450">
    <property type="entry name" value="LRR"/>
    <property type="match status" value="1"/>
</dbReference>
<dbReference type="EMBL" id="JANIIK010000044">
    <property type="protein sequence ID" value="KAJ3603865.1"/>
    <property type="molecule type" value="Genomic_DNA"/>
</dbReference>
<proteinExistence type="predicted"/>
<reference evidence="3" key="1">
    <citation type="submission" date="2022-07" db="EMBL/GenBank/DDBJ databases">
        <title>Chromosome-level genome of Muraenolepis orangiensis.</title>
        <authorList>
            <person name="Kim J."/>
        </authorList>
    </citation>
    <scope>NUCLEOTIDE SEQUENCE</scope>
    <source>
        <strain evidence="3">KU_S4_2022</strain>
        <tissue evidence="3">Muscle</tissue>
    </source>
</reference>
<accession>A0A9Q0IMP7</accession>
<dbReference type="Proteomes" id="UP001148018">
    <property type="component" value="Unassembled WGS sequence"/>
</dbReference>
<gene>
    <name evidence="3" type="ORF">NHX12_028606</name>
</gene>
<dbReference type="SUPFAM" id="SSF52058">
    <property type="entry name" value="L domain-like"/>
    <property type="match status" value="1"/>
</dbReference>
<keyword evidence="1" id="KW-0433">Leucine-rich repeat</keyword>
<dbReference type="PANTHER" id="PTHR48051:SF1">
    <property type="entry name" value="RAS SUPPRESSOR PROTEIN 1"/>
    <property type="match status" value="1"/>
</dbReference>
<dbReference type="Pfam" id="PF13855">
    <property type="entry name" value="LRR_8"/>
    <property type="match status" value="1"/>
</dbReference>
<dbReference type="InterPro" id="IPR050216">
    <property type="entry name" value="LRR_domain-containing"/>
</dbReference>
<protein>
    <submittedName>
        <fullName evidence="3">Uncharacterized protein</fullName>
    </submittedName>
</protein>
<dbReference type="AlphaFoldDB" id="A0A9Q0IMP7"/>
<dbReference type="InterPro" id="IPR003591">
    <property type="entry name" value="Leu-rich_rpt_typical-subtyp"/>
</dbReference>
<evidence type="ECO:0000256" key="1">
    <source>
        <dbReference type="ARBA" id="ARBA00022614"/>
    </source>
</evidence>
<dbReference type="OrthoDB" id="660555at2759"/>
<dbReference type="PANTHER" id="PTHR48051">
    <property type="match status" value="1"/>
</dbReference>
<dbReference type="Gene3D" id="3.80.10.10">
    <property type="entry name" value="Ribonuclease Inhibitor"/>
    <property type="match status" value="1"/>
</dbReference>